<feature type="compositionally biased region" description="Basic residues" evidence="1">
    <location>
        <begin position="103"/>
        <end position="118"/>
    </location>
</feature>
<evidence type="ECO:0000313" key="2">
    <source>
        <dbReference type="EMBL" id="CEL06100.1"/>
    </source>
</evidence>
<gene>
    <name evidence="2" type="ORF">ASPCAL07209</name>
</gene>
<organism evidence="2 3">
    <name type="scientific">Aspergillus calidoustus</name>
    <dbReference type="NCBI Taxonomy" id="454130"/>
    <lineage>
        <taxon>Eukaryota</taxon>
        <taxon>Fungi</taxon>
        <taxon>Dikarya</taxon>
        <taxon>Ascomycota</taxon>
        <taxon>Pezizomycotina</taxon>
        <taxon>Eurotiomycetes</taxon>
        <taxon>Eurotiomycetidae</taxon>
        <taxon>Eurotiales</taxon>
        <taxon>Aspergillaceae</taxon>
        <taxon>Aspergillus</taxon>
        <taxon>Aspergillus subgen. Nidulantes</taxon>
    </lineage>
</organism>
<reference evidence="3" key="1">
    <citation type="journal article" date="2016" name="Genome Announc.">
        <title>Draft genome sequences of fungus Aspergillus calidoustus.</title>
        <authorList>
            <person name="Horn F."/>
            <person name="Linde J."/>
            <person name="Mattern D.J."/>
            <person name="Walther G."/>
            <person name="Guthke R."/>
            <person name="Scherlach K."/>
            <person name="Martin K."/>
            <person name="Brakhage A.A."/>
            <person name="Petzke L."/>
            <person name="Valiante V."/>
        </authorList>
    </citation>
    <scope>NUCLEOTIDE SEQUENCE [LARGE SCALE GENOMIC DNA]</scope>
    <source>
        <strain evidence="3">SF006504</strain>
    </source>
</reference>
<dbReference type="Proteomes" id="UP000054771">
    <property type="component" value="Unassembled WGS sequence"/>
</dbReference>
<proteinExistence type="predicted"/>
<keyword evidence="3" id="KW-1185">Reference proteome</keyword>
<evidence type="ECO:0000256" key="1">
    <source>
        <dbReference type="SAM" id="MobiDB-lite"/>
    </source>
</evidence>
<feature type="region of interest" description="Disordered" evidence="1">
    <location>
        <begin position="95"/>
        <end position="118"/>
    </location>
</feature>
<evidence type="ECO:0000313" key="3">
    <source>
        <dbReference type="Proteomes" id="UP000054771"/>
    </source>
</evidence>
<protein>
    <submittedName>
        <fullName evidence="2">Uncharacterized protein</fullName>
    </submittedName>
</protein>
<dbReference type="EMBL" id="CDMC01000005">
    <property type="protein sequence ID" value="CEL06100.1"/>
    <property type="molecule type" value="Genomic_DNA"/>
</dbReference>
<accession>A0A0U5GY21</accession>
<dbReference type="OrthoDB" id="28755at2759"/>
<sequence length="118" mass="13894">MSLPHLASWIPPPDRLSIVLAHYRESHGQWINLTASTYLYARYDTPQAIDTSQQSSFRTYELLPNIIREGQTYCHHIHAHYADLQPMMIFTKRVRSTSMPRKGQSHRSWSSRHPHRQI</sequence>
<dbReference type="AlphaFoldDB" id="A0A0U5GY21"/>
<name>A0A0U5GY21_ASPCI</name>